<dbReference type="RefSeq" id="WP_275472707.1">
    <property type="nucleotide sequence ID" value="NZ_CP162940.1"/>
</dbReference>
<dbReference type="InterPro" id="IPR002347">
    <property type="entry name" value="SDR_fam"/>
</dbReference>
<dbReference type="CDD" id="cd05233">
    <property type="entry name" value="SDR_c"/>
    <property type="match status" value="1"/>
</dbReference>
<dbReference type="PROSITE" id="PS00061">
    <property type="entry name" value="ADH_SHORT"/>
    <property type="match status" value="1"/>
</dbReference>
<dbReference type="Proteomes" id="UP001579974">
    <property type="component" value="Unassembled WGS sequence"/>
</dbReference>
<dbReference type="NCBIfam" id="NF005559">
    <property type="entry name" value="PRK07231.1"/>
    <property type="match status" value="1"/>
</dbReference>
<dbReference type="EC" id="1.1.1.47" evidence="3"/>
<dbReference type="EMBL" id="JBDXSU010000002">
    <property type="protein sequence ID" value="MFB5189148.1"/>
    <property type="molecule type" value="Genomic_DNA"/>
</dbReference>
<reference evidence="3 4" key="1">
    <citation type="journal article" date="2024" name="Int. J. Mol. Sci.">
        <title>Exploration of Alicyclobacillus spp. Genome in Search of Antibiotic Resistance.</title>
        <authorList>
            <person name="Bucka-Kolendo J."/>
            <person name="Kiousi D.E."/>
            <person name="Dekowska A."/>
            <person name="Mikolajczuk-Szczyrba A."/>
            <person name="Karadedos D.M."/>
            <person name="Michael P."/>
            <person name="Galanis A."/>
            <person name="Sokolowska B."/>
        </authorList>
    </citation>
    <scope>NUCLEOTIDE SEQUENCE [LARGE SCALE GENOMIC DNA]</scope>
    <source>
        <strain evidence="3 4">KKP 3000</strain>
    </source>
</reference>
<name>A0ABV5AA54_9BACL</name>
<evidence type="ECO:0000313" key="3">
    <source>
        <dbReference type="EMBL" id="MFB5189148.1"/>
    </source>
</evidence>
<evidence type="ECO:0000313" key="4">
    <source>
        <dbReference type="Proteomes" id="UP001579974"/>
    </source>
</evidence>
<comment type="similarity">
    <text evidence="1">Belongs to the short-chain dehydrogenases/reductases (SDR) family.</text>
</comment>
<keyword evidence="4" id="KW-1185">Reference proteome</keyword>
<evidence type="ECO:0000256" key="2">
    <source>
        <dbReference type="ARBA" id="ARBA00023002"/>
    </source>
</evidence>
<organism evidence="3 4">
    <name type="scientific">Alicyclobacillus fastidiosus</name>
    <dbReference type="NCBI Taxonomy" id="392011"/>
    <lineage>
        <taxon>Bacteria</taxon>
        <taxon>Bacillati</taxon>
        <taxon>Bacillota</taxon>
        <taxon>Bacilli</taxon>
        <taxon>Bacillales</taxon>
        <taxon>Alicyclobacillaceae</taxon>
        <taxon>Alicyclobacillus</taxon>
    </lineage>
</organism>
<accession>A0ABV5AA54</accession>
<dbReference type="InterPro" id="IPR036291">
    <property type="entry name" value="NAD(P)-bd_dom_sf"/>
</dbReference>
<sequence length="265" mass="28078">MGRLEQRVALITGSGSGIGRAAAIMFAKEGAKVAVVDLDLLAAQETARRITSGGGQAVAIRCDVSDAQDVESAVKQAVEHYGKMDILFNNAGVVLPKYLEAVEEAEWDHLFDVNVKGCFLFVKYSLAHIRATKGTILNMGSMTGLAGQRKNPVYSATKGAVIALTRSLAVDLAPEGVRVNAICPAGVLTPLLENWFSQQANPDEFRRGQDLSHLLGRTATPDEIASVAVFLASDEASFITGQAIPVEGGATLGYGVGPKAEWYED</sequence>
<proteinExistence type="inferred from homology"/>
<evidence type="ECO:0000256" key="1">
    <source>
        <dbReference type="ARBA" id="ARBA00006484"/>
    </source>
</evidence>
<dbReference type="SUPFAM" id="SSF51735">
    <property type="entry name" value="NAD(P)-binding Rossmann-fold domains"/>
    <property type="match status" value="1"/>
</dbReference>
<dbReference type="InterPro" id="IPR020904">
    <property type="entry name" value="Sc_DH/Rdtase_CS"/>
</dbReference>
<comment type="caution">
    <text evidence="3">The sequence shown here is derived from an EMBL/GenBank/DDBJ whole genome shotgun (WGS) entry which is preliminary data.</text>
</comment>
<protein>
    <submittedName>
        <fullName evidence="3">Glucose 1-dehydrogenase</fullName>
        <ecNumber evidence="3">1.1.1.47</ecNumber>
    </submittedName>
</protein>
<dbReference type="GO" id="GO:0047936">
    <property type="term" value="F:glucose 1-dehydrogenase [NAD(P)+] activity"/>
    <property type="evidence" value="ECO:0007669"/>
    <property type="project" value="UniProtKB-EC"/>
</dbReference>
<dbReference type="Pfam" id="PF13561">
    <property type="entry name" value="adh_short_C2"/>
    <property type="match status" value="1"/>
</dbReference>
<dbReference type="PANTHER" id="PTHR24321:SF8">
    <property type="entry name" value="ESTRADIOL 17-BETA-DEHYDROGENASE 8-RELATED"/>
    <property type="match status" value="1"/>
</dbReference>
<dbReference type="Gene3D" id="3.40.50.720">
    <property type="entry name" value="NAD(P)-binding Rossmann-like Domain"/>
    <property type="match status" value="1"/>
</dbReference>
<gene>
    <name evidence="3" type="ORF">KKP3000_002147</name>
</gene>
<keyword evidence="2 3" id="KW-0560">Oxidoreductase</keyword>
<dbReference type="PRINTS" id="PR00081">
    <property type="entry name" value="GDHRDH"/>
</dbReference>
<dbReference type="PRINTS" id="PR00080">
    <property type="entry name" value="SDRFAMILY"/>
</dbReference>
<dbReference type="PANTHER" id="PTHR24321">
    <property type="entry name" value="DEHYDROGENASES, SHORT CHAIN"/>
    <property type="match status" value="1"/>
</dbReference>